<dbReference type="InterPro" id="IPR027417">
    <property type="entry name" value="P-loop_NTPase"/>
</dbReference>
<keyword evidence="9" id="KW-0175">Coiled coil</keyword>
<dbReference type="Pfam" id="PF13807">
    <property type="entry name" value="GNVR"/>
    <property type="match status" value="1"/>
</dbReference>
<dbReference type="GO" id="GO:0005524">
    <property type="term" value="F:ATP binding"/>
    <property type="evidence" value="ECO:0007669"/>
    <property type="project" value="UniProtKB-KW"/>
</dbReference>
<dbReference type="SUPFAM" id="SSF52540">
    <property type="entry name" value="P-loop containing nucleoside triphosphate hydrolases"/>
    <property type="match status" value="1"/>
</dbReference>
<evidence type="ECO:0000256" key="4">
    <source>
        <dbReference type="ARBA" id="ARBA00022741"/>
    </source>
</evidence>
<feature type="domain" description="Tyrosine-protein kinase G-rich" evidence="11">
    <location>
        <begin position="375"/>
        <end position="451"/>
    </location>
</feature>
<keyword evidence="3" id="KW-0808">Transferase</keyword>
<comment type="similarity">
    <text evidence="1">Belongs to the CpsD/CapB family.</text>
</comment>
<feature type="coiled-coil region" evidence="9">
    <location>
        <begin position="182"/>
        <end position="246"/>
    </location>
</feature>
<dbReference type="PANTHER" id="PTHR32309">
    <property type="entry name" value="TYROSINE-PROTEIN KINASE"/>
    <property type="match status" value="1"/>
</dbReference>
<organism evidence="12">
    <name type="scientific">Desertifilum tharense IPPAS B-1220</name>
    <dbReference type="NCBI Taxonomy" id="1781255"/>
    <lineage>
        <taxon>Bacteria</taxon>
        <taxon>Bacillati</taxon>
        <taxon>Cyanobacteriota</taxon>
        <taxon>Cyanophyceae</taxon>
        <taxon>Desertifilales</taxon>
        <taxon>Desertifilaceae</taxon>
        <taxon>Desertifilum</taxon>
    </lineage>
</organism>
<evidence type="ECO:0000256" key="6">
    <source>
        <dbReference type="ARBA" id="ARBA00022840"/>
    </source>
</evidence>
<dbReference type="STRING" id="1781255.BH720_04515"/>
<dbReference type="PANTHER" id="PTHR32309:SF13">
    <property type="entry name" value="FERRIC ENTEROBACTIN TRANSPORT PROTEIN FEPE"/>
    <property type="match status" value="1"/>
</dbReference>
<evidence type="ECO:0000256" key="9">
    <source>
        <dbReference type="SAM" id="Coils"/>
    </source>
</evidence>
<dbReference type="NCBIfam" id="TIGR01007">
    <property type="entry name" value="eps_fam"/>
    <property type="match status" value="1"/>
</dbReference>
<evidence type="ECO:0000313" key="12">
    <source>
        <dbReference type="EMBL" id="OEJ76439.1"/>
    </source>
</evidence>
<feature type="coiled-coil region" evidence="9">
    <location>
        <begin position="371"/>
        <end position="405"/>
    </location>
</feature>
<keyword evidence="4" id="KW-0547">Nucleotide-binding</keyword>
<dbReference type="GO" id="GO:0004715">
    <property type="term" value="F:non-membrane spanning protein tyrosine kinase activity"/>
    <property type="evidence" value="ECO:0007669"/>
    <property type="project" value="UniProtKB-EC"/>
</dbReference>
<sequence length="745" mass="82065">MDSTDYTEGIDFQKYWLVLKRHWLPASSVFALIVTLATYKAATADPVYEAQGKLLFKKQNTTSALVTDAGAKIGQLDTLTQFNNPLDTEAEVISSMPIVKETVEALNFRDDQGKFIPPGDFLSQLNVKKIEGTDVLMIAFKSQYPKEAADAVNKLMDVYINNNILVNRREATAAREFIMQQLPDTEETVRQAEAALRAFKEENSVVSLQDEATSAVISISNLDSEVIKAQAQYEDATARSQALQSQMGLNPQQALAINTLSQSAAIQQVLTEYQKVQDQLAVQRTRYQSQHPIITNLERREAALSDLLQERVAQVLGNNQAVDRRDLQIGELQQQLTADLVNAEVQRLGLGSNVSALVRAQGSYRDRANALPRLEQQQRDLQRQLDAAQSAYQILLRNLQEVRIAENQNVGNARVISYATLPVNPVAPNKKLLVAAGVVGGSMLYVLTAFLLELMDPSIKTAKELRMLFRYTLLGMIPATKKRFGFLGFSSRREIPLLPTRDQPTTYTSEAYRTLQANLKFISPDREIRIIVVTSAVSQEGKSTVAANLAVATAQLGRRVLLIDGDMRHSTQHQIWNLTNVAGLSDVIANQAKFNIAVREVMENLDVLPSGATPPNPLALIDSKRMASLLEEFRDNYEFIIIDTPPFLLVADALALGKMTDGLLLVTRPGIIDTASAGGAREILAQSGQNVLGLVVNGVSAGSEPDGAFQRVKAYHKGKYKDAAIKKVTVPSESSSDPSFPDWDR</sequence>
<dbReference type="Gene3D" id="3.40.50.300">
    <property type="entry name" value="P-loop containing nucleotide triphosphate hydrolases"/>
    <property type="match status" value="1"/>
</dbReference>
<evidence type="ECO:0000256" key="8">
    <source>
        <dbReference type="ARBA" id="ARBA00051245"/>
    </source>
</evidence>
<dbReference type="InterPro" id="IPR005702">
    <property type="entry name" value="Wzc-like_C"/>
</dbReference>
<evidence type="ECO:0000256" key="5">
    <source>
        <dbReference type="ARBA" id="ARBA00022777"/>
    </source>
</evidence>
<name>A0A1E5QP61_9CYAN</name>
<evidence type="ECO:0000256" key="2">
    <source>
        <dbReference type="ARBA" id="ARBA00011903"/>
    </source>
</evidence>
<keyword evidence="5" id="KW-0418">Kinase</keyword>
<dbReference type="EMBL" id="MJGC01000038">
    <property type="protein sequence ID" value="OEJ76439.1"/>
    <property type="molecule type" value="Genomic_DNA"/>
</dbReference>
<evidence type="ECO:0000256" key="1">
    <source>
        <dbReference type="ARBA" id="ARBA00007316"/>
    </source>
</evidence>
<dbReference type="Pfam" id="PF13614">
    <property type="entry name" value="AAA_31"/>
    <property type="match status" value="1"/>
</dbReference>
<gene>
    <name evidence="12" type="ORF">BH720_04515</name>
</gene>
<dbReference type="RefSeq" id="WP_069965969.1">
    <property type="nucleotide sequence ID" value="NZ_CM124774.1"/>
</dbReference>
<evidence type="ECO:0000256" key="7">
    <source>
        <dbReference type="ARBA" id="ARBA00023137"/>
    </source>
</evidence>
<reference evidence="12" key="1">
    <citation type="submission" date="2016-09" db="EMBL/GenBank/DDBJ databases">
        <title>Draft genome of thermotolerant cyanobacterium Desertifilum sp. strain IPPAS B-1220.</title>
        <authorList>
            <person name="Sinetova M.A."/>
            <person name="Bolakhan K."/>
            <person name="Zayadan B.K."/>
            <person name="Mironov K.S."/>
            <person name="Ustinova V."/>
            <person name="Kupriyanova E.V."/>
            <person name="Sidorov R.A."/>
            <person name="Skrypnik A.N."/>
            <person name="Gogoleva N.E."/>
            <person name="Gogolev Y.V."/>
            <person name="Los D.A."/>
        </authorList>
    </citation>
    <scope>NUCLEOTIDE SEQUENCE [LARGE SCALE GENOMIC DNA]</scope>
    <source>
        <strain evidence="12">IPPAS B-1220</strain>
    </source>
</reference>
<protein>
    <recommendedName>
        <fullName evidence="2">non-specific protein-tyrosine kinase</fullName>
        <ecNumber evidence="2">2.7.10.2</ecNumber>
    </recommendedName>
</protein>
<dbReference type="InterPro" id="IPR025669">
    <property type="entry name" value="AAA_dom"/>
</dbReference>
<evidence type="ECO:0000259" key="10">
    <source>
        <dbReference type="Pfam" id="PF13614"/>
    </source>
</evidence>
<dbReference type="GO" id="GO:0042802">
    <property type="term" value="F:identical protein binding"/>
    <property type="evidence" value="ECO:0007669"/>
    <property type="project" value="UniProtKB-ARBA"/>
</dbReference>
<feature type="domain" description="AAA" evidence="10">
    <location>
        <begin position="530"/>
        <end position="656"/>
    </location>
</feature>
<comment type="catalytic activity">
    <reaction evidence="8">
        <text>L-tyrosyl-[protein] + ATP = O-phospho-L-tyrosyl-[protein] + ADP + H(+)</text>
        <dbReference type="Rhea" id="RHEA:10596"/>
        <dbReference type="Rhea" id="RHEA-COMP:10136"/>
        <dbReference type="Rhea" id="RHEA-COMP:20101"/>
        <dbReference type="ChEBI" id="CHEBI:15378"/>
        <dbReference type="ChEBI" id="CHEBI:30616"/>
        <dbReference type="ChEBI" id="CHEBI:46858"/>
        <dbReference type="ChEBI" id="CHEBI:61978"/>
        <dbReference type="ChEBI" id="CHEBI:456216"/>
        <dbReference type="EC" id="2.7.10.2"/>
    </reaction>
</comment>
<dbReference type="AlphaFoldDB" id="A0A1E5QP61"/>
<keyword evidence="6" id="KW-0067">ATP-binding</keyword>
<comment type="caution">
    <text evidence="12">The sequence shown here is derived from an EMBL/GenBank/DDBJ whole genome shotgun (WGS) entry which is preliminary data.</text>
</comment>
<evidence type="ECO:0000256" key="3">
    <source>
        <dbReference type="ARBA" id="ARBA00022679"/>
    </source>
</evidence>
<dbReference type="InterPro" id="IPR032807">
    <property type="entry name" value="GNVR"/>
</dbReference>
<proteinExistence type="inferred from homology"/>
<accession>A0A1E5QP61</accession>
<dbReference type="FunFam" id="3.40.50.300:FF:000527">
    <property type="entry name" value="Tyrosine-protein kinase etk"/>
    <property type="match status" value="1"/>
</dbReference>
<evidence type="ECO:0000259" key="11">
    <source>
        <dbReference type="Pfam" id="PF13807"/>
    </source>
</evidence>
<keyword evidence="7" id="KW-0829">Tyrosine-protein kinase</keyword>
<dbReference type="InterPro" id="IPR050445">
    <property type="entry name" value="Bact_polysacc_biosynth/exp"/>
</dbReference>
<dbReference type="OrthoDB" id="9758283at2"/>
<dbReference type="CDD" id="cd05387">
    <property type="entry name" value="BY-kinase"/>
    <property type="match status" value="1"/>
</dbReference>
<dbReference type="EC" id="2.7.10.2" evidence="2"/>
<dbReference type="GO" id="GO:0005886">
    <property type="term" value="C:plasma membrane"/>
    <property type="evidence" value="ECO:0007669"/>
    <property type="project" value="UniProtKB-ARBA"/>
</dbReference>